<gene>
    <name evidence="8" type="ORF">V3328_24405</name>
</gene>
<dbReference type="CDD" id="cd07714">
    <property type="entry name" value="RNaseJ_MBL-fold"/>
    <property type="match status" value="1"/>
</dbReference>
<name>A0AAW9RYZ2_9HYPH</name>
<dbReference type="Pfam" id="PF22505">
    <property type="entry name" value="RNase_J_b_CASP"/>
    <property type="match status" value="1"/>
</dbReference>
<keyword evidence="5" id="KW-0269">Exonuclease</keyword>
<reference evidence="8 9" key="1">
    <citation type="submission" date="2024-02" db="EMBL/GenBank/DDBJ databases">
        <title>Genome analysis and characterization of Microbaculum marinisediminis sp. nov., isolated from marine sediment.</title>
        <authorList>
            <person name="Du Z.-J."/>
            <person name="Ye Y.-Q."/>
            <person name="Zhang Z.-R."/>
            <person name="Yuan S.-M."/>
            <person name="Zhang X.-Y."/>
        </authorList>
    </citation>
    <scope>NUCLEOTIDE SEQUENCE [LARGE SCALE GENOMIC DNA]</scope>
    <source>
        <strain evidence="8 9">SDUM1044001</strain>
    </source>
</reference>
<evidence type="ECO:0000256" key="4">
    <source>
        <dbReference type="ARBA" id="ARBA00022833"/>
    </source>
</evidence>
<dbReference type="Pfam" id="PF17770">
    <property type="entry name" value="RNase_J_C"/>
    <property type="match status" value="1"/>
</dbReference>
<dbReference type="PANTHER" id="PTHR43694">
    <property type="entry name" value="RIBONUCLEASE J"/>
    <property type="match status" value="1"/>
</dbReference>
<keyword evidence="1" id="KW-0540">Nuclease</keyword>
<dbReference type="EC" id="3.1.-.-" evidence="8"/>
<protein>
    <submittedName>
        <fullName evidence="8">Ribonuclease J</fullName>
        <ecNumber evidence="8">3.1.-.-</ecNumber>
    </submittedName>
</protein>
<dbReference type="InterPro" id="IPR001279">
    <property type="entry name" value="Metallo-B-lactamas"/>
</dbReference>
<dbReference type="EMBL" id="JAZHOF010000013">
    <property type="protein sequence ID" value="MEJ8574644.1"/>
    <property type="molecule type" value="Genomic_DNA"/>
</dbReference>
<evidence type="ECO:0000313" key="8">
    <source>
        <dbReference type="EMBL" id="MEJ8574644.1"/>
    </source>
</evidence>
<dbReference type="Proteomes" id="UP001378188">
    <property type="component" value="Unassembled WGS sequence"/>
</dbReference>
<proteinExistence type="predicted"/>
<dbReference type="InterPro" id="IPR041636">
    <property type="entry name" value="RNase_J_C"/>
</dbReference>
<evidence type="ECO:0000259" key="7">
    <source>
        <dbReference type="SMART" id="SM00849"/>
    </source>
</evidence>
<dbReference type="PANTHER" id="PTHR43694:SF1">
    <property type="entry name" value="RIBONUCLEASE J"/>
    <property type="match status" value="1"/>
</dbReference>
<keyword evidence="2" id="KW-0479">Metal-binding</keyword>
<dbReference type="SUPFAM" id="SSF56281">
    <property type="entry name" value="Metallo-hydrolase/oxidoreductase"/>
    <property type="match status" value="1"/>
</dbReference>
<dbReference type="Gene3D" id="3.10.20.580">
    <property type="match status" value="1"/>
</dbReference>
<comment type="caution">
    <text evidence="8">The sequence shown here is derived from an EMBL/GenBank/DDBJ whole genome shotgun (WGS) entry which is preliminary data.</text>
</comment>
<dbReference type="Pfam" id="PF07521">
    <property type="entry name" value="RMMBL"/>
    <property type="match status" value="1"/>
</dbReference>
<dbReference type="GO" id="GO:0004527">
    <property type="term" value="F:exonuclease activity"/>
    <property type="evidence" value="ECO:0007669"/>
    <property type="project" value="UniProtKB-KW"/>
</dbReference>
<dbReference type="Gene3D" id="3.40.50.10710">
    <property type="entry name" value="Metallo-hydrolase/oxidoreductase"/>
    <property type="match status" value="1"/>
</dbReference>
<organism evidence="8 9">
    <name type="scientific">Microbaculum marinum</name>
    <dbReference type="NCBI Taxonomy" id="1764581"/>
    <lineage>
        <taxon>Bacteria</taxon>
        <taxon>Pseudomonadati</taxon>
        <taxon>Pseudomonadota</taxon>
        <taxon>Alphaproteobacteria</taxon>
        <taxon>Hyphomicrobiales</taxon>
        <taxon>Tepidamorphaceae</taxon>
        <taxon>Microbaculum</taxon>
    </lineage>
</organism>
<keyword evidence="6" id="KW-0694">RNA-binding</keyword>
<evidence type="ECO:0000256" key="1">
    <source>
        <dbReference type="ARBA" id="ARBA00022722"/>
    </source>
</evidence>
<evidence type="ECO:0000256" key="3">
    <source>
        <dbReference type="ARBA" id="ARBA00022801"/>
    </source>
</evidence>
<evidence type="ECO:0000256" key="6">
    <source>
        <dbReference type="ARBA" id="ARBA00022884"/>
    </source>
</evidence>
<dbReference type="InterPro" id="IPR042173">
    <property type="entry name" value="RNase_J_2"/>
</dbReference>
<sequence>MARSEELVFLPLGGVGEIGMNLGLYGYGRPGRWSWLMVDCGVSFAAEEHLPGIDLIFPDIGFIEEERGALEGIVITHAHEDHFGALPDLWPRLRAPVYATPFTAGLLSAKIDEEPGASPVPVEVVPLGGRFKAGPFDVELISVTHSIPEPNAVVIRTPAGTVLHTADWKIDADPVIGQPFDPAPFIALGREGCRAIVCDSTNVLRPGRSPGEGDVRKGLAEAIAEAPHRVAVTAFASNVARIRSVAEAAAAAGRSVVVVGRAMRRVIAVSREQGLLEGLPAFLGEDMYRTLPRDKVVLLCTGSQGEPRAALTRIAAGNHPTVSLASGDRVIYSARSIPGNEREIGTVVNALTRAGIEIVTDDTHLVHVSGHPRREELQDMYGWVRPEVAVPVHGEARHLVAHAKLAREMKVPEVVTAYNGDMVRLAPGPAEIVDEVPAGRLYKDGRITEREDSDTVRDRRRLSFSGFVGVGLAIDERGEAVGDPDIELIGVPEFDAMGVPFVELVYDAVEQTLRGLPRARRRDPDALAESMRRAVRNAVNAGWGKKPVCHVFVMTV</sequence>
<dbReference type="SMART" id="SM00849">
    <property type="entry name" value="Lactamase_B"/>
    <property type="match status" value="1"/>
</dbReference>
<dbReference type="InterPro" id="IPR036866">
    <property type="entry name" value="RibonucZ/Hydroxyglut_hydro"/>
</dbReference>
<evidence type="ECO:0000256" key="5">
    <source>
        <dbReference type="ARBA" id="ARBA00022839"/>
    </source>
</evidence>
<dbReference type="GO" id="GO:0003723">
    <property type="term" value="F:RNA binding"/>
    <property type="evidence" value="ECO:0007669"/>
    <property type="project" value="UniProtKB-KW"/>
</dbReference>
<dbReference type="AlphaFoldDB" id="A0AAW9RYZ2"/>
<dbReference type="RefSeq" id="WP_340332346.1">
    <property type="nucleotide sequence ID" value="NZ_JAZHOF010000013.1"/>
</dbReference>
<dbReference type="GO" id="GO:0046872">
    <property type="term" value="F:metal ion binding"/>
    <property type="evidence" value="ECO:0007669"/>
    <property type="project" value="UniProtKB-KW"/>
</dbReference>
<dbReference type="Pfam" id="PF00753">
    <property type="entry name" value="Lactamase_B"/>
    <property type="match status" value="1"/>
</dbReference>
<evidence type="ECO:0000313" key="9">
    <source>
        <dbReference type="Proteomes" id="UP001378188"/>
    </source>
</evidence>
<keyword evidence="3 8" id="KW-0378">Hydrolase</keyword>
<keyword evidence="9" id="KW-1185">Reference proteome</keyword>
<evidence type="ECO:0000256" key="2">
    <source>
        <dbReference type="ARBA" id="ARBA00022723"/>
    </source>
</evidence>
<dbReference type="InterPro" id="IPR055132">
    <property type="entry name" value="RNase_J_b_CASP"/>
</dbReference>
<feature type="domain" description="Metallo-beta-lactamase" evidence="7">
    <location>
        <begin position="19"/>
        <end position="219"/>
    </location>
</feature>
<dbReference type="Gene3D" id="3.60.15.10">
    <property type="entry name" value="Ribonuclease Z/Hydroxyacylglutathione hydrolase-like"/>
    <property type="match status" value="1"/>
</dbReference>
<dbReference type="InterPro" id="IPR011108">
    <property type="entry name" value="RMMBL"/>
</dbReference>
<accession>A0AAW9RYZ2</accession>
<keyword evidence="4" id="KW-0862">Zinc</keyword>